<dbReference type="AlphaFoldDB" id="A0A031WD10"/>
<evidence type="ECO:0000313" key="9">
    <source>
        <dbReference type="Proteomes" id="UP000372533"/>
    </source>
</evidence>
<dbReference type="Proteomes" id="UP000879542">
    <property type="component" value="Unassembled WGS sequence"/>
</dbReference>
<dbReference type="EMBL" id="DAEPXK010000054">
    <property type="protein sequence ID" value="HBH1543953.1"/>
    <property type="molecule type" value="Genomic_DNA"/>
</dbReference>
<dbReference type="Proteomes" id="UP000189137">
    <property type="component" value="Unassembled WGS sequence"/>
</dbReference>
<dbReference type="RefSeq" id="WP_003428269.1">
    <property type="nucleotide sequence ID" value="NZ_AP025558.1"/>
</dbReference>
<dbReference type="Proteomes" id="UP000878956">
    <property type="component" value="Unassembled WGS sequence"/>
</dbReference>
<reference evidence="3" key="2">
    <citation type="journal article" date="2018" name="Genome Biol.">
        <title>SKESA: strategic k-mer extension for scrupulous assemblies.</title>
        <authorList>
            <person name="Souvorov A."/>
            <person name="Agarwala R."/>
            <person name="Lipman D.J."/>
        </authorList>
    </citation>
    <scope>NUCLEOTIDE SEQUENCE</scope>
    <source>
        <strain evidence="4">Clostridioides</strain>
        <strain evidence="3">HN1000</strain>
    </source>
</reference>
<dbReference type="Proteomes" id="UP000411588">
    <property type="component" value="Unassembled WGS sequence"/>
</dbReference>
<dbReference type="Proteomes" id="UP000372533">
    <property type="component" value="Unassembled WGS sequence"/>
</dbReference>
<name>A0A031WD10_CLODI</name>
<evidence type="ECO:0000313" key="5">
    <source>
        <dbReference type="EMBL" id="SJR81452.1"/>
    </source>
</evidence>
<evidence type="ECO:0000313" key="3">
    <source>
        <dbReference type="EMBL" id="HBH1543953.1"/>
    </source>
</evidence>
<dbReference type="EMBL" id="FUPS01000001">
    <property type="protein sequence ID" value="SJR81452.1"/>
    <property type="molecule type" value="Genomic_DNA"/>
</dbReference>
<dbReference type="KEGG" id="pdf:CD630DERM_12900"/>
<evidence type="ECO:0000313" key="2">
    <source>
        <dbReference type="EMBL" id="CDS86570.1"/>
    </source>
</evidence>
<reference evidence="3" key="4">
    <citation type="submission" date="2021-06" db="EMBL/GenBank/DDBJ databases">
        <authorList>
            <consortium name="NCBI Pathogen Detection Project"/>
        </authorList>
    </citation>
    <scope>NUCLEOTIDE SEQUENCE</scope>
    <source>
        <strain evidence="4">Clostridioides</strain>
        <strain evidence="3">HN1000</strain>
    </source>
</reference>
<evidence type="ECO:0000313" key="10">
    <source>
        <dbReference type="Proteomes" id="UP000411588"/>
    </source>
</evidence>
<evidence type="ECO:0000313" key="4">
    <source>
        <dbReference type="EMBL" id="HBH2618826.1"/>
    </source>
</evidence>
<protein>
    <submittedName>
        <fullName evidence="2 6">Small acid-soluble spore protein SASP</fullName>
    </submittedName>
    <submittedName>
        <fullName evidence="3">Spore protein</fullName>
    </submittedName>
</protein>
<dbReference type="EMBL" id="LK932509">
    <property type="protein sequence ID" value="CDS86570.1"/>
    <property type="molecule type" value="Genomic_DNA"/>
</dbReference>
<dbReference type="GeneID" id="66353691"/>
<reference evidence="2" key="1">
    <citation type="submission" date="2014-07" db="EMBL/GenBank/DDBJ databases">
        <authorList>
            <person name="Monot Marc"/>
        </authorList>
    </citation>
    <scope>NUCLEOTIDE SEQUENCE</scope>
    <source>
        <strain evidence="1">7032994</strain>
    </source>
</reference>
<evidence type="ECO:0000313" key="7">
    <source>
        <dbReference type="EMBL" id="VHX95800.1"/>
    </source>
</evidence>
<dbReference type="NCBIfam" id="NF041444">
    <property type="entry name" value="SASP_CD1290"/>
    <property type="match status" value="1"/>
</dbReference>
<accession>A0A031WD10</accession>
<proteinExistence type="predicted"/>
<dbReference type="EMBL" id="CAAJVP010000002">
    <property type="protein sequence ID" value="VHX95800.1"/>
    <property type="molecule type" value="Genomic_DNA"/>
</dbReference>
<dbReference type="EMBL" id="DAEQIJ010000002">
    <property type="protein sequence ID" value="HBH2618826.1"/>
    <property type="molecule type" value="Genomic_DNA"/>
</dbReference>
<organism evidence="2">
    <name type="scientific">Clostridioides difficile</name>
    <name type="common">Peptoclostridium difficile</name>
    <dbReference type="NCBI Taxonomy" id="1496"/>
    <lineage>
        <taxon>Bacteria</taxon>
        <taxon>Bacillati</taxon>
        <taxon>Bacillota</taxon>
        <taxon>Clostridia</taxon>
        <taxon>Peptostreptococcales</taxon>
        <taxon>Peptostreptococcaceae</taxon>
        <taxon>Clostridioides</taxon>
    </lineage>
</organism>
<sequence length="66" mass="7522">MDDVSRQNAIKALKQTKMEIAGEYGMNYEDAFEIIENASNKGVLEGYFKKLEKKKNLGQGISRHLE</sequence>
<dbReference type="EMBL" id="LK932392">
    <property type="protein sequence ID" value="CDS86089.1"/>
    <property type="molecule type" value="Genomic_DNA"/>
</dbReference>
<gene>
    <name evidence="2" type="ORF">BN1096_560208</name>
    <name evidence="1" type="ORF">BN1097_540212</name>
    <name evidence="3" type="ORF">KRM00_003490</name>
    <name evidence="4" type="ORF">KRQ00_000551</name>
    <name evidence="7" type="ORF">SAMEA1402366_00575</name>
    <name evidence="6" type="ORF">SAMEA1402399_01404</name>
    <name evidence="5" type="ORF">SAMEA3375112_00188</name>
</gene>
<evidence type="ECO:0000313" key="6">
    <source>
        <dbReference type="EMBL" id="VFD30996.1"/>
    </source>
</evidence>
<reference evidence="7 9" key="3">
    <citation type="submission" date="2019-04" db="EMBL/GenBank/DDBJ databases">
        <authorList>
            <consortium name="Pathogen Informatics"/>
        </authorList>
    </citation>
    <scope>NUCLEOTIDE SEQUENCE [LARGE SCALE GENOMIC DNA]</scope>
    <source>
        <strain evidence="10">clo34</strain>
        <strain evidence="6">Clo34</strain>
        <strain evidence="7">Tl291</strain>
        <strain evidence="9">tl291</strain>
        <strain evidence="5 8">VRECD0157</strain>
    </source>
</reference>
<evidence type="ECO:0000313" key="1">
    <source>
        <dbReference type="EMBL" id="CDS86089.1"/>
    </source>
</evidence>
<dbReference type="EMBL" id="CAADAN010000004">
    <property type="protein sequence ID" value="VFD30996.1"/>
    <property type="molecule type" value="Genomic_DNA"/>
</dbReference>
<evidence type="ECO:0000313" key="8">
    <source>
        <dbReference type="Proteomes" id="UP000189137"/>
    </source>
</evidence>
<dbReference type="InterPro" id="IPR048175">
    <property type="entry name" value="CD1290-like"/>
</dbReference>